<reference evidence="2" key="1">
    <citation type="journal article" date="2017" name="Nat. Ecol. Evol.">
        <title>Genome expansion and lineage-specific genetic innovations in the forest pathogenic fungi Armillaria.</title>
        <authorList>
            <person name="Sipos G."/>
            <person name="Prasanna A.N."/>
            <person name="Walter M.C."/>
            <person name="O'Connor E."/>
            <person name="Balint B."/>
            <person name="Krizsan K."/>
            <person name="Kiss B."/>
            <person name="Hess J."/>
            <person name="Varga T."/>
            <person name="Slot J."/>
            <person name="Riley R."/>
            <person name="Boka B."/>
            <person name="Rigling D."/>
            <person name="Barry K."/>
            <person name="Lee J."/>
            <person name="Mihaltcheva S."/>
            <person name="LaButti K."/>
            <person name="Lipzen A."/>
            <person name="Waldron R."/>
            <person name="Moloney N.M."/>
            <person name="Sperisen C."/>
            <person name="Kredics L."/>
            <person name="Vagvoelgyi C."/>
            <person name="Patrignani A."/>
            <person name="Fitzpatrick D."/>
            <person name="Nagy I."/>
            <person name="Doyle S."/>
            <person name="Anderson J.B."/>
            <person name="Grigoriev I.V."/>
            <person name="Gueldener U."/>
            <person name="Muensterkoetter M."/>
            <person name="Nagy L.G."/>
        </authorList>
    </citation>
    <scope>NUCLEOTIDE SEQUENCE [LARGE SCALE GENOMIC DNA]</scope>
    <source>
        <strain evidence="2">C18/9</strain>
    </source>
</reference>
<gene>
    <name evidence="1" type="ORF">ARMOST_20001</name>
</gene>
<dbReference type="OrthoDB" id="10553173at2759"/>
<proteinExistence type="predicted"/>
<evidence type="ECO:0000313" key="1">
    <source>
        <dbReference type="EMBL" id="SJL16475.1"/>
    </source>
</evidence>
<dbReference type="AlphaFoldDB" id="A0A284S649"/>
<sequence>MEQACGTEGSALQPSLALATSRSLLSLPLLPSHSTLDMNTQGIDGGNTLVDHEVTADYAQTCLCGGSPVHADGERRGSADWQGRDGPTLLLLDQMAGFRHLDADWHAHGGGLRMSDGTSCSWAEMLRVHECFEFRLSTQLAHPQVHNSTGRDSPLIRRLCVHT</sequence>
<dbReference type="EMBL" id="FUEG01000035">
    <property type="protein sequence ID" value="SJL16475.1"/>
    <property type="molecule type" value="Genomic_DNA"/>
</dbReference>
<accession>A0A284S649</accession>
<name>A0A284S649_ARMOS</name>
<protein>
    <submittedName>
        <fullName evidence="1">Uncharacterized protein</fullName>
    </submittedName>
</protein>
<evidence type="ECO:0000313" key="2">
    <source>
        <dbReference type="Proteomes" id="UP000219338"/>
    </source>
</evidence>
<dbReference type="Proteomes" id="UP000219338">
    <property type="component" value="Unassembled WGS sequence"/>
</dbReference>
<keyword evidence="2" id="KW-1185">Reference proteome</keyword>
<organism evidence="1 2">
    <name type="scientific">Armillaria ostoyae</name>
    <name type="common">Armillaria root rot fungus</name>
    <dbReference type="NCBI Taxonomy" id="47428"/>
    <lineage>
        <taxon>Eukaryota</taxon>
        <taxon>Fungi</taxon>
        <taxon>Dikarya</taxon>
        <taxon>Basidiomycota</taxon>
        <taxon>Agaricomycotina</taxon>
        <taxon>Agaricomycetes</taxon>
        <taxon>Agaricomycetidae</taxon>
        <taxon>Agaricales</taxon>
        <taxon>Marasmiineae</taxon>
        <taxon>Physalacriaceae</taxon>
        <taxon>Armillaria</taxon>
    </lineage>
</organism>